<gene>
    <name evidence="2" type="ORF">HGUI_01318</name>
</gene>
<sequence length="735" mass="84592">MPNNTRPKTPTLQNDIDISDENVYNTLLKSWNNVVNTPKTKIVDSNIHNSSPQNFVTPTKISNFNINNYHNENLDDNMNYQDMISKCIKSSDYLENNNDEDLKTHSIHKKDPMSFDIEKSNSTNDLSLNPKVGLTATHLNKSVSTNDIQTINSSENNNSLNSTKTSNDNIVSKNKLSIYKQFKKFNWNELTPKKPKNERKMSFESSNTFNPLNTSRSLMGRSDSLTTNGLLATPLLNQDSMNRSNSGSLSRPQIRSNGSQVFFESNENLFDNSPYDDENIFNSDSLKKRSCNPRSSFSSSLDAFNIHNNDVLNINQDALMKPTDDLLTIKQFEQQRNPSITSNFRDDNYMNNFDGMNATNKTRVKDNNISPGTVKNMTPPLLLRRINNKLQGNATKPKSVDKGKMILLEIPYTNDNFDQVLGIVKIVNDLQAKDYVDIDWVVTMNYIVEAQEELLIKDMMNALGISYEETRTVISDLRLKNDKQYLLKSSTGKMFERYPELEKLNFDHINSLKLKLLDKQTSLYDIRSNTNSRYSSITTIHDGGEVIKQPIIGDLSDDISTVYKRHDNYDNLSMTSQLNAPYLPVNGSNYIPKHLTVRLFDYKHFNEREDLEGYLSIMKRVLTNKDFFLNLWNNAMKLIDNDNSIFHEYNFKNKGEENGITAKIHFYKPSNEIQLVVDEYFTAYNRKNYDNFKKLSCSNEEEIKENGGKERRGSYVDCYDILTKIYQGEKTTLYV</sequence>
<dbReference type="VEuPathDB" id="FungiDB:HGUI_01318"/>
<name>A0A1L0FHQ5_9ASCO</name>
<feature type="compositionally biased region" description="Low complexity" evidence="1">
    <location>
        <begin position="150"/>
        <end position="168"/>
    </location>
</feature>
<evidence type="ECO:0000256" key="1">
    <source>
        <dbReference type="SAM" id="MobiDB-lite"/>
    </source>
</evidence>
<proteinExistence type="predicted"/>
<evidence type="ECO:0000313" key="2">
    <source>
        <dbReference type="EMBL" id="SGZ39118.1"/>
    </source>
</evidence>
<dbReference type="EMBL" id="FQNF01000017">
    <property type="protein sequence ID" value="SGZ39118.1"/>
    <property type="molecule type" value="Genomic_DNA"/>
</dbReference>
<dbReference type="Proteomes" id="UP000183365">
    <property type="component" value="Unassembled WGS sequence"/>
</dbReference>
<organism evidence="2 3">
    <name type="scientific">Hanseniaspora guilliermondii</name>
    <dbReference type="NCBI Taxonomy" id="56406"/>
    <lineage>
        <taxon>Eukaryota</taxon>
        <taxon>Fungi</taxon>
        <taxon>Dikarya</taxon>
        <taxon>Ascomycota</taxon>
        <taxon>Saccharomycotina</taxon>
        <taxon>Saccharomycetes</taxon>
        <taxon>Saccharomycodales</taxon>
        <taxon>Saccharomycodaceae</taxon>
        <taxon>Hanseniaspora</taxon>
    </lineage>
</organism>
<evidence type="ECO:0000313" key="3">
    <source>
        <dbReference type="Proteomes" id="UP000183365"/>
    </source>
</evidence>
<dbReference type="OrthoDB" id="3972562at2759"/>
<keyword evidence="3" id="KW-1185">Reference proteome</keyword>
<accession>A0A1L0FHQ5</accession>
<dbReference type="AlphaFoldDB" id="A0A1L0FHQ5"/>
<feature type="compositionally biased region" description="Polar residues" evidence="1">
    <location>
        <begin position="203"/>
        <end position="224"/>
    </location>
</feature>
<protein>
    <submittedName>
        <fullName evidence="2">Uncharacterized protein</fullName>
    </submittedName>
</protein>
<feature type="region of interest" description="Disordered" evidence="1">
    <location>
        <begin position="147"/>
        <end position="168"/>
    </location>
</feature>
<feature type="region of interest" description="Disordered" evidence="1">
    <location>
        <begin position="190"/>
        <end position="224"/>
    </location>
</feature>
<reference evidence="3" key="1">
    <citation type="submission" date="2016-11" db="EMBL/GenBank/DDBJ databases">
        <authorList>
            <person name="Guldener U."/>
        </authorList>
    </citation>
    <scope>NUCLEOTIDE SEQUENCE [LARGE SCALE GENOMIC DNA]</scope>
</reference>